<protein>
    <submittedName>
        <fullName evidence="5">Efflux transporter, RND family, MFP subunit</fullName>
    </submittedName>
</protein>
<dbReference type="GO" id="GO:1990281">
    <property type="term" value="C:efflux pump complex"/>
    <property type="evidence" value="ECO:0007669"/>
    <property type="project" value="TreeGrafter"/>
</dbReference>
<dbReference type="Pfam" id="PF25876">
    <property type="entry name" value="HH_MFP_RND"/>
    <property type="match status" value="1"/>
</dbReference>
<dbReference type="AlphaFoldDB" id="D9SK77"/>
<evidence type="ECO:0000256" key="1">
    <source>
        <dbReference type="ARBA" id="ARBA00009477"/>
    </source>
</evidence>
<dbReference type="Pfam" id="PF25917">
    <property type="entry name" value="BSH_RND"/>
    <property type="match status" value="1"/>
</dbReference>
<proteinExistence type="inferred from homology"/>
<name>D9SK77_GALCS</name>
<dbReference type="eggNOG" id="COG0845">
    <property type="taxonomic scope" value="Bacteria"/>
</dbReference>
<comment type="similarity">
    <text evidence="1">Belongs to the membrane fusion protein (MFP) (TC 8.A.1) family.</text>
</comment>
<dbReference type="InterPro" id="IPR058637">
    <property type="entry name" value="YknX-like_C"/>
</dbReference>
<feature type="domain" description="YknX-like C-terminal permuted SH3-like" evidence="4">
    <location>
        <begin position="315"/>
        <end position="376"/>
    </location>
</feature>
<evidence type="ECO:0000313" key="5">
    <source>
        <dbReference type="EMBL" id="ADL56489.1"/>
    </source>
</evidence>
<feature type="domain" description="Multidrug resistance protein MdtA-like barrel-sandwich hybrid" evidence="3">
    <location>
        <begin position="61"/>
        <end position="223"/>
    </location>
</feature>
<dbReference type="OrthoDB" id="9806939at2"/>
<dbReference type="Pfam" id="PF25989">
    <property type="entry name" value="YknX_C"/>
    <property type="match status" value="1"/>
</dbReference>
<dbReference type="HOGENOM" id="CLU_018816_14_4_4"/>
<dbReference type="InterPro" id="IPR058625">
    <property type="entry name" value="MdtA-like_BSH"/>
</dbReference>
<accession>D9SK77</accession>
<dbReference type="Gene3D" id="1.10.287.470">
    <property type="entry name" value="Helix hairpin bin"/>
    <property type="match status" value="1"/>
</dbReference>
<dbReference type="EMBL" id="CP002159">
    <property type="protein sequence ID" value="ADL56489.1"/>
    <property type="molecule type" value="Genomic_DNA"/>
</dbReference>
<dbReference type="NCBIfam" id="TIGR01730">
    <property type="entry name" value="RND_mfp"/>
    <property type="match status" value="1"/>
</dbReference>
<keyword evidence="6" id="KW-1185">Reference proteome</keyword>
<dbReference type="Gene3D" id="2.40.30.170">
    <property type="match status" value="1"/>
</dbReference>
<dbReference type="PANTHER" id="PTHR30469">
    <property type="entry name" value="MULTIDRUG RESISTANCE PROTEIN MDTA"/>
    <property type="match status" value="1"/>
</dbReference>
<dbReference type="Gene3D" id="2.40.50.100">
    <property type="match status" value="1"/>
</dbReference>
<organism evidence="5 6">
    <name type="scientific">Gallionella capsiferriformans (strain ES-2)</name>
    <name type="common">Gallionella ferruginea capsiferriformans (strain ES-2)</name>
    <dbReference type="NCBI Taxonomy" id="395494"/>
    <lineage>
        <taxon>Bacteria</taxon>
        <taxon>Pseudomonadati</taxon>
        <taxon>Pseudomonadota</taxon>
        <taxon>Betaproteobacteria</taxon>
        <taxon>Nitrosomonadales</taxon>
        <taxon>Gallionellaceae</taxon>
        <taxon>Gallionella</taxon>
    </lineage>
</organism>
<dbReference type="RefSeq" id="WP_013294409.1">
    <property type="nucleotide sequence ID" value="NC_014394.1"/>
</dbReference>
<dbReference type="InterPro" id="IPR058624">
    <property type="entry name" value="MdtA-like_HH"/>
</dbReference>
<reference evidence="5 6" key="1">
    <citation type="submission" date="2010-08" db="EMBL/GenBank/DDBJ databases">
        <title>Complete sequence of Gallionella capsiferriformans ES-2.</title>
        <authorList>
            <consortium name="US DOE Joint Genome Institute"/>
            <person name="Lucas S."/>
            <person name="Copeland A."/>
            <person name="Lapidus A."/>
            <person name="Cheng J.-F."/>
            <person name="Bruce D."/>
            <person name="Goodwin L."/>
            <person name="Pitluck S."/>
            <person name="Chertkov O."/>
            <person name="Davenport K.W."/>
            <person name="Detter J.C."/>
            <person name="Han C."/>
            <person name="Tapia R."/>
            <person name="Land M."/>
            <person name="Hauser L."/>
            <person name="Chang Y.-J."/>
            <person name="Jeffries C."/>
            <person name="Kyrpides N."/>
            <person name="Ivanova N."/>
            <person name="Mikhailova N."/>
            <person name="Shelobolina E.S."/>
            <person name="Picardal F."/>
            <person name="Roden E."/>
            <person name="Emerson D."/>
            <person name="Woyke T."/>
        </authorList>
    </citation>
    <scope>NUCLEOTIDE SEQUENCE [LARGE SCALE GENOMIC DNA]</scope>
    <source>
        <strain evidence="5 6">ES-2</strain>
    </source>
</reference>
<dbReference type="InterPro" id="IPR006143">
    <property type="entry name" value="RND_pump_MFP"/>
</dbReference>
<evidence type="ECO:0000313" key="6">
    <source>
        <dbReference type="Proteomes" id="UP000001235"/>
    </source>
</evidence>
<dbReference type="PANTHER" id="PTHR30469:SF33">
    <property type="entry name" value="SLR1207 PROTEIN"/>
    <property type="match status" value="1"/>
</dbReference>
<dbReference type="Proteomes" id="UP000001235">
    <property type="component" value="Chromosome"/>
</dbReference>
<sequence precursor="true">MSKLSLKIILLGILFISIFAWAVLTQGPLAPVKVTVEKIQQGALTAEVFGVGLVEARHSYTISPVMTGRIKNLMVDQGDHVKAGQIVAELDPIDLDEKVASSLFMKERSANSIKVAEAQLLQAQSQNKTTASAYKRYSELHTKGFISQEMLDAKLNEKTASHAALGAATATLAAAKRDYSKAQSDALGMGNLRNQIRLKSPIDGVVTAKLLEQGVTVVPGQVVLQVIAANDLWIKTRIDQKQSGLLRVGQKADIVLRSHPQIHVPGTVERIDLISDAVTEERIVNVVFAPPEFNASLGEYAEVTIKLPVKEKARSIPTAAIKRIDRQAGVWVLQDNLAKFRPVKIGISTLDGRAQILDGISDTDEVIVYSQKEIKEDLKLKVVSEIVRN</sequence>
<gene>
    <name evidence="5" type="ordered locus">Galf_2490</name>
</gene>
<dbReference type="KEGG" id="gca:Galf_2490"/>
<feature type="domain" description="Multidrug resistance protein MdtA-like alpha-helical hairpin" evidence="2">
    <location>
        <begin position="114"/>
        <end position="177"/>
    </location>
</feature>
<evidence type="ECO:0000259" key="3">
    <source>
        <dbReference type="Pfam" id="PF25917"/>
    </source>
</evidence>
<dbReference type="SUPFAM" id="SSF111369">
    <property type="entry name" value="HlyD-like secretion proteins"/>
    <property type="match status" value="1"/>
</dbReference>
<evidence type="ECO:0000259" key="2">
    <source>
        <dbReference type="Pfam" id="PF25876"/>
    </source>
</evidence>
<evidence type="ECO:0000259" key="4">
    <source>
        <dbReference type="Pfam" id="PF25989"/>
    </source>
</evidence>
<dbReference type="STRING" id="395494.Galf_2490"/>
<dbReference type="GO" id="GO:0015562">
    <property type="term" value="F:efflux transmembrane transporter activity"/>
    <property type="evidence" value="ECO:0007669"/>
    <property type="project" value="TreeGrafter"/>
</dbReference>
<dbReference type="Gene3D" id="2.40.420.20">
    <property type="match status" value="1"/>
</dbReference>